<evidence type="ECO:0000256" key="6">
    <source>
        <dbReference type="ARBA" id="ARBA00023125"/>
    </source>
</evidence>
<keyword evidence="4 8" id="KW-0378">Hydrolase</keyword>
<dbReference type="PANTHER" id="PTHR13604:SF0">
    <property type="entry name" value="ABASIC SITE PROCESSING PROTEIN HMCES"/>
    <property type="match status" value="1"/>
</dbReference>
<keyword evidence="7" id="KW-0456">Lyase</keyword>
<keyword evidence="5" id="KW-0190">Covalent protein-DNA linkage</keyword>
<dbReference type="Pfam" id="PF02586">
    <property type="entry name" value="SRAP"/>
    <property type="match status" value="1"/>
</dbReference>
<sequence>MREAFGLRLPSYRMAGSASLRTLSTMCGRYAATANPDELVEEFEVEQDRTADPTRTVLKNPQSPPAGTPDWNLAPSKLAPVVLSRVPREANREQAGGGQADHGELPASGVRQLRLLTWGLVPSWAKDVKVGMRMINARAESVLEKGSFAKAARSRRCLVPAQGWYEWQKSPVAVDAKGNPRKQPFFIHRADDDVVAFAGLYEFWRDRDIADPDDPQAWLTTFTIVTTDADPGLDRIHDRQPLVLEREDWATWLDPTMTDLDEVGRLLAFHRPGRFEAHPVGAAVSSNRSNGPQLVEPAGLDELDGVVDPMTGEIVGGSS</sequence>
<accession>A0ABP8Y4D3</accession>
<evidence type="ECO:0000256" key="4">
    <source>
        <dbReference type="ARBA" id="ARBA00022801"/>
    </source>
</evidence>
<evidence type="ECO:0000313" key="10">
    <source>
        <dbReference type="EMBL" id="GAA4719716.1"/>
    </source>
</evidence>
<dbReference type="EC" id="3.4.-.-" evidence="8"/>
<evidence type="ECO:0000256" key="9">
    <source>
        <dbReference type="SAM" id="MobiDB-lite"/>
    </source>
</evidence>
<comment type="caution">
    <text evidence="10">The sequence shown here is derived from an EMBL/GenBank/DDBJ whole genome shotgun (WGS) entry which is preliminary data.</text>
</comment>
<name>A0ABP8Y4D3_9MICO</name>
<feature type="region of interest" description="Disordered" evidence="9">
    <location>
        <begin position="47"/>
        <end position="74"/>
    </location>
</feature>
<dbReference type="PANTHER" id="PTHR13604">
    <property type="entry name" value="DC12-RELATED"/>
    <property type="match status" value="1"/>
</dbReference>
<comment type="similarity">
    <text evidence="1 8">Belongs to the SOS response-associated peptidase family.</text>
</comment>
<keyword evidence="2 8" id="KW-0645">Protease</keyword>
<proteinExistence type="inferred from homology"/>
<reference evidence="11" key="1">
    <citation type="journal article" date="2019" name="Int. J. Syst. Evol. Microbiol.">
        <title>The Global Catalogue of Microorganisms (GCM) 10K type strain sequencing project: providing services to taxonomists for standard genome sequencing and annotation.</title>
        <authorList>
            <consortium name="The Broad Institute Genomics Platform"/>
            <consortium name="The Broad Institute Genome Sequencing Center for Infectious Disease"/>
            <person name="Wu L."/>
            <person name="Ma J."/>
        </authorList>
    </citation>
    <scope>NUCLEOTIDE SEQUENCE [LARGE SCALE GENOMIC DNA]</scope>
    <source>
        <strain evidence="11">JCM 18961</strain>
    </source>
</reference>
<organism evidence="10 11">
    <name type="scientific">Pedococcus ginsenosidimutans</name>
    <dbReference type="NCBI Taxonomy" id="490570"/>
    <lineage>
        <taxon>Bacteria</taxon>
        <taxon>Bacillati</taxon>
        <taxon>Actinomycetota</taxon>
        <taxon>Actinomycetes</taxon>
        <taxon>Micrococcales</taxon>
        <taxon>Intrasporangiaceae</taxon>
        <taxon>Pedococcus</taxon>
    </lineage>
</organism>
<evidence type="ECO:0000256" key="7">
    <source>
        <dbReference type="ARBA" id="ARBA00023239"/>
    </source>
</evidence>
<keyword evidence="6" id="KW-0238">DNA-binding</keyword>
<evidence type="ECO:0000256" key="8">
    <source>
        <dbReference type="RuleBase" id="RU364100"/>
    </source>
</evidence>
<keyword evidence="11" id="KW-1185">Reference proteome</keyword>
<dbReference type="EMBL" id="BAABLO010000004">
    <property type="protein sequence ID" value="GAA4719716.1"/>
    <property type="molecule type" value="Genomic_DNA"/>
</dbReference>
<evidence type="ECO:0000256" key="2">
    <source>
        <dbReference type="ARBA" id="ARBA00022670"/>
    </source>
</evidence>
<dbReference type="Proteomes" id="UP001500556">
    <property type="component" value="Unassembled WGS sequence"/>
</dbReference>
<dbReference type="InterPro" id="IPR003738">
    <property type="entry name" value="SRAP"/>
</dbReference>
<evidence type="ECO:0000313" key="11">
    <source>
        <dbReference type="Proteomes" id="UP001500556"/>
    </source>
</evidence>
<evidence type="ECO:0000256" key="5">
    <source>
        <dbReference type="ARBA" id="ARBA00023124"/>
    </source>
</evidence>
<protein>
    <recommendedName>
        <fullName evidence="8">Abasic site processing protein</fullName>
        <ecNumber evidence="8">3.4.-.-</ecNumber>
    </recommendedName>
</protein>
<dbReference type="SUPFAM" id="SSF143081">
    <property type="entry name" value="BB1717-like"/>
    <property type="match status" value="1"/>
</dbReference>
<evidence type="ECO:0000256" key="1">
    <source>
        <dbReference type="ARBA" id="ARBA00008136"/>
    </source>
</evidence>
<dbReference type="InterPro" id="IPR036590">
    <property type="entry name" value="SRAP-like"/>
</dbReference>
<dbReference type="Gene3D" id="3.90.1680.10">
    <property type="entry name" value="SOS response associated peptidase-like"/>
    <property type="match status" value="1"/>
</dbReference>
<keyword evidence="3" id="KW-0227">DNA damage</keyword>
<evidence type="ECO:0000256" key="3">
    <source>
        <dbReference type="ARBA" id="ARBA00022763"/>
    </source>
</evidence>
<gene>
    <name evidence="10" type="ORF">GCM10025782_16360</name>
</gene>